<evidence type="ECO:0000256" key="4">
    <source>
        <dbReference type="ARBA" id="ARBA00022927"/>
    </source>
</evidence>
<comment type="similarity">
    <text evidence="1">Belongs to the importin alpha family.</text>
</comment>
<dbReference type="GO" id="GO:0006606">
    <property type="term" value="P:protein import into nucleus"/>
    <property type="evidence" value="ECO:0007669"/>
    <property type="project" value="InterPro"/>
</dbReference>
<evidence type="ECO:0000313" key="6">
    <source>
        <dbReference type="Proteomes" id="UP001172457"/>
    </source>
</evidence>
<evidence type="ECO:0000256" key="3">
    <source>
        <dbReference type="ARBA" id="ARBA00022737"/>
    </source>
</evidence>
<protein>
    <recommendedName>
        <fullName evidence="7">Importin subunit alpha</fullName>
    </recommendedName>
</protein>
<evidence type="ECO:0008006" key="7">
    <source>
        <dbReference type="Google" id="ProtNLM"/>
    </source>
</evidence>
<dbReference type="Pfam" id="PF16186">
    <property type="entry name" value="Arm_3"/>
    <property type="match status" value="1"/>
</dbReference>
<dbReference type="AlphaFoldDB" id="A0AA38TYE4"/>
<dbReference type="PANTHER" id="PTHR23316">
    <property type="entry name" value="IMPORTIN ALPHA"/>
    <property type="match status" value="1"/>
</dbReference>
<dbReference type="GO" id="GO:0005737">
    <property type="term" value="C:cytoplasm"/>
    <property type="evidence" value="ECO:0007669"/>
    <property type="project" value="InterPro"/>
</dbReference>
<dbReference type="InterPro" id="IPR024931">
    <property type="entry name" value="Importin_alpha"/>
</dbReference>
<organism evidence="5 6">
    <name type="scientific">Centaurea solstitialis</name>
    <name type="common">yellow star-thistle</name>
    <dbReference type="NCBI Taxonomy" id="347529"/>
    <lineage>
        <taxon>Eukaryota</taxon>
        <taxon>Viridiplantae</taxon>
        <taxon>Streptophyta</taxon>
        <taxon>Embryophyta</taxon>
        <taxon>Tracheophyta</taxon>
        <taxon>Spermatophyta</taxon>
        <taxon>Magnoliopsida</taxon>
        <taxon>eudicotyledons</taxon>
        <taxon>Gunneridae</taxon>
        <taxon>Pentapetalae</taxon>
        <taxon>asterids</taxon>
        <taxon>campanulids</taxon>
        <taxon>Asterales</taxon>
        <taxon>Asteraceae</taxon>
        <taxon>Carduoideae</taxon>
        <taxon>Cardueae</taxon>
        <taxon>Centaureinae</taxon>
        <taxon>Centaurea</taxon>
    </lineage>
</organism>
<keyword evidence="4" id="KW-0653">Protein transport</keyword>
<dbReference type="Gene3D" id="1.25.10.10">
    <property type="entry name" value="Leucine-rich Repeat Variant"/>
    <property type="match status" value="1"/>
</dbReference>
<accession>A0AA38TYE4</accession>
<evidence type="ECO:0000256" key="2">
    <source>
        <dbReference type="ARBA" id="ARBA00022448"/>
    </source>
</evidence>
<dbReference type="PIRSF" id="PIRSF005673">
    <property type="entry name" value="Importin_alpha"/>
    <property type="match status" value="1"/>
</dbReference>
<dbReference type="SUPFAM" id="SSF48371">
    <property type="entry name" value="ARM repeat"/>
    <property type="match status" value="1"/>
</dbReference>
<name>A0AA38TYE4_9ASTR</name>
<dbReference type="GO" id="GO:0061608">
    <property type="term" value="F:nuclear import signal receptor activity"/>
    <property type="evidence" value="ECO:0007669"/>
    <property type="project" value="InterPro"/>
</dbReference>
<gene>
    <name evidence="5" type="ORF">OSB04_013642</name>
</gene>
<dbReference type="InterPro" id="IPR016024">
    <property type="entry name" value="ARM-type_fold"/>
</dbReference>
<keyword evidence="6" id="KW-1185">Reference proteome</keyword>
<proteinExistence type="inferred from homology"/>
<evidence type="ECO:0000313" key="5">
    <source>
        <dbReference type="EMBL" id="KAJ9559028.1"/>
    </source>
</evidence>
<dbReference type="InterPro" id="IPR011989">
    <property type="entry name" value="ARM-like"/>
</dbReference>
<reference evidence="5" key="1">
    <citation type="submission" date="2023-03" db="EMBL/GenBank/DDBJ databases">
        <title>Chromosome-scale reference genome and RAD-based genetic map of yellow starthistle (Centaurea solstitialis) reveal putative structural variation and QTLs associated with invader traits.</title>
        <authorList>
            <person name="Reatini B."/>
            <person name="Cang F.A."/>
            <person name="Jiang Q."/>
            <person name="Mckibben M.T.W."/>
            <person name="Barker M.S."/>
            <person name="Rieseberg L.H."/>
            <person name="Dlugosch K.M."/>
        </authorList>
    </citation>
    <scope>NUCLEOTIDE SEQUENCE</scope>
    <source>
        <strain evidence="5">CAN-66</strain>
        <tissue evidence="5">Leaf</tissue>
    </source>
</reference>
<dbReference type="InterPro" id="IPR032413">
    <property type="entry name" value="Arm_3"/>
</dbReference>
<dbReference type="EMBL" id="JARYMX010000003">
    <property type="protein sequence ID" value="KAJ9559028.1"/>
    <property type="molecule type" value="Genomic_DNA"/>
</dbReference>
<sequence length="611" mass="67187">MEPEPEPAVPIMKEPEPEPVAPVLHIWEPVPELPVPVPKPGYHLDFIVVVEYCYFGNVVGNAAGQRKRQPAISVRKEIRDALFQTKRLCRVGVSIDDMDVPVDSHMIIDDEQSVLEAQTSAAVEELKQAVAFQGEGAVQRKVNALTELRHLLSRSKFSPVEVALRSGAIPLVAHCLSKGSQDDELHEAGLCLKSIAVGKPEETRAFFPALPLLIAYIGEYSTLRVPEQVACAWVLGKVAEEQEELKDILISQGVLFPLAKMMLPNKGLIARTAAWSLSRLIKGPDPKAATKLIQIDGVVDAILIHMRESGDIIATEIARVVAYLSALSTIATGVLMKTDLLQLLVKRLASSNSPHLLFPKQLLLATPQDPALEWDMLGDYSIIRELSRCLKGEYRVLVKFVLKFSFVQEAAMVLSNIAVGSVAHKELIYESASLPILSQLLSTAPFDVKKEVAYVVRNLCDAPAEGSGSSSLISAHLVSFARSGCLHGFIDLLRSADIEAARLGLQFMELVTSNISFTRSVFILGKGSQWAVQVHTGHCDRHFQVIVVPTRVGTTVPVLRGMPNGEGQQLVEKEDGIDAMERLQFHENDDLRNMANHLVDMYFREDHGLDH</sequence>
<keyword evidence="3" id="KW-0677">Repeat</keyword>
<evidence type="ECO:0000256" key="1">
    <source>
        <dbReference type="ARBA" id="ARBA00010394"/>
    </source>
</evidence>
<dbReference type="Proteomes" id="UP001172457">
    <property type="component" value="Chromosome 3"/>
</dbReference>
<keyword evidence="2" id="KW-0813">Transport</keyword>
<comment type="caution">
    <text evidence="5">The sequence shown here is derived from an EMBL/GenBank/DDBJ whole genome shotgun (WGS) entry which is preliminary data.</text>
</comment>